<dbReference type="EMBL" id="JABMCI010000071">
    <property type="protein sequence ID" value="NUU19784.1"/>
    <property type="molecule type" value="Genomic_DNA"/>
</dbReference>
<evidence type="ECO:0000313" key="6">
    <source>
        <dbReference type="EMBL" id="NUU19784.1"/>
    </source>
</evidence>
<gene>
    <name evidence="6" type="ORF">HP550_21280</name>
</gene>
<keyword evidence="1" id="KW-0805">Transcription regulation</keyword>
<dbReference type="Gene3D" id="1.10.357.10">
    <property type="entry name" value="Tetracycline Repressor, domain 2"/>
    <property type="match status" value="1"/>
</dbReference>
<dbReference type="PRINTS" id="PR00455">
    <property type="entry name" value="HTHTETR"/>
</dbReference>
<evidence type="ECO:0000259" key="5">
    <source>
        <dbReference type="PROSITE" id="PS50977"/>
    </source>
</evidence>
<dbReference type="AlphaFoldDB" id="A0A7Y6A4S4"/>
<accession>A0A7Y6A4S4</accession>
<dbReference type="SUPFAM" id="SSF46689">
    <property type="entry name" value="Homeodomain-like"/>
    <property type="match status" value="1"/>
</dbReference>
<dbReference type="PANTHER" id="PTHR47506:SF1">
    <property type="entry name" value="HTH-TYPE TRANSCRIPTIONAL REGULATOR YJDC"/>
    <property type="match status" value="1"/>
</dbReference>
<evidence type="ECO:0000313" key="7">
    <source>
        <dbReference type="Proteomes" id="UP000565724"/>
    </source>
</evidence>
<evidence type="ECO:0000256" key="3">
    <source>
        <dbReference type="ARBA" id="ARBA00023163"/>
    </source>
</evidence>
<evidence type="ECO:0000256" key="4">
    <source>
        <dbReference type="PROSITE-ProRule" id="PRU00335"/>
    </source>
</evidence>
<comment type="caution">
    <text evidence="6">The sequence shown here is derived from an EMBL/GenBank/DDBJ whole genome shotgun (WGS) entry which is preliminary data.</text>
</comment>
<keyword evidence="2 4" id="KW-0238">DNA-binding</keyword>
<reference evidence="6 7" key="1">
    <citation type="submission" date="2020-05" db="EMBL/GenBank/DDBJ databases">
        <title>Genome Sequencing of Type Strains.</title>
        <authorList>
            <person name="Lemaire J.F."/>
            <person name="Inderbitzin P."/>
            <person name="Gregorio O.A."/>
            <person name="Collins S.B."/>
            <person name="Wespe N."/>
            <person name="Knight-Connoni V."/>
        </authorList>
    </citation>
    <scope>NUCLEOTIDE SEQUENCE [LARGE SCALE GENOMIC DNA]</scope>
    <source>
        <strain evidence="6 7">ATCC 25174</strain>
    </source>
</reference>
<name>A0A7Y6A4S4_9CELL</name>
<evidence type="ECO:0000256" key="2">
    <source>
        <dbReference type="ARBA" id="ARBA00023125"/>
    </source>
</evidence>
<dbReference type="RefSeq" id="WP_175349677.1">
    <property type="nucleotide sequence ID" value="NZ_JABMCI010000071.1"/>
</dbReference>
<evidence type="ECO:0000256" key="1">
    <source>
        <dbReference type="ARBA" id="ARBA00023015"/>
    </source>
</evidence>
<dbReference type="GO" id="GO:0003677">
    <property type="term" value="F:DNA binding"/>
    <property type="evidence" value="ECO:0007669"/>
    <property type="project" value="UniProtKB-UniRule"/>
</dbReference>
<dbReference type="PANTHER" id="PTHR47506">
    <property type="entry name" value="TRANSCRIPTIONAL REGULATORY PROTEIN"/>
    <property type="match status" value="1"/>
</dbReference>
<dbReference type="Pfam" id="PF00440">
    <property type="entry name" value="TetR_N"/>
    <property type="match status" value="1"/>
</dbReference>
<keyword evidence="7" id="KW-1185">Reference proteome</keyword>
<organism evidence="6 7">
    <name type="scientific">Cellulomonas humilata</name>
    <dbReference type="NCBI Taxonomy" id="144055"/>
    <lineage>
        <taxon>Bacteria</taxon>
        <taxon>Bacillati</taxon>
        <taxon>Actinomycetota</taxon>
        <taxon>Actinomycetes</taxon>
        <taxon>Micrococcales</taxon>
        <taxon>Cellulomonadaceae</taxon>
        <taxon>Cellulomonas</taxon>
    </lineage>
</organism>
<dbReference type="InterPro" id="IPR011075">
    <property type="entry name" value="TetR_C"/>
</dbReference>
<feature type="DNA-binding region" description="H-T-H motif" evidence="4">
    <location>
        <begin position="33"/>
        <end position="52"/>
    </location>
</feature>
<dbReference type="InterPro" id="IPR001647">
    <property type="entry name" value="HTH_TetR"/>
</dbReference>
<feature type="domain" description="HTH tetR-type" evidence="5">
    <location>
        <begin position="10"/>
        <end position="70"/>
    </location>
</feature>
<keyword evidence="3" id="KW-0804">Transcription</keyword>
<dbReference type="PROSITE" id="PS50977">
    <property type="entry name" value="HTH_TETR_2"/>
    <property type="match status" value="1"/>
</dbReference>
<proteinExistence type="predicted"/>
<dbReference type="Pfam" id="PF16925">
    <property type="entry name" value="TetR_C_13"/>
    <property type="match status" value="1"/>
</dbReference>
<dbReference type="SUPFAM" id="SSF48498">
    <property type="entry name" value="Tetracyclin repressor-like, C-terminal domain"/>
    <property type="match status" value="1"/>
</dbReference>
<dbReference type="InterPro" id="IPR009057">
    <property type="entry name" value="Homeodomain-like_sf"/>
</dbReference>
<sequence>MAPIDAPPTADTRTRILDVAERLVQTRGFNGFSYADVAAELGIAKPSLHYHFATKADLGEALIRRYAARFAAALVSIADRPDDARNKLDAYVALYTDVLRDQRMCLCGMLAAEYPTLPAPMRAAVTAFFDDNETWLEQVLDAGRAQGALRLTGPSDEAARIIVGGLEGAMLVARSHGDPVRFETAAGRLLADVTGAASLA</sequence>
<dbReference type="InterPro" id="IPR036271">
    <property type="entry name" value="Tet_transcr_reg_TetR-rel_C_sf"/>
</dbReference>
<dbReference type="Proteomes" id="UP000565724">
    <property type="component" value="Unassembled WGS sequence"/>
</dbReference>
<protein>
    <submittedName>
        <fullName evidence="6">TetR/AcrR family transcriptional regulator</fullName>
    </submittedName>
</protein>